<dbReference type="Gene3D" id="1.10.260.40">
    <property type="entry name" value="lambda repressor-like DNA-binding domains"/>
    <property type="match status" value="1"/>
</dbReference>
<dbReference type="RefSeq" id="WP_264396662.1">
    <property type="nucleotide sequence ID" value="NZ_JBAMYB010000006.1"/>
</dbReference>
<dbReference type="PROSITE" id="PS50943">
    <property type="entry name" value="HTH_CROC1"/>
    <property type="match status" value="1"/>
</dbReference>
<evidence type="ECO:0000313" key="3">
    <source>
        <dbReference type="EMBL" id="MEI1248839.1"/>
    </source>
</evidence>
<dbReference type="InterPro" id="IPR010982">
    <property type="entry name" value="Lambda_DNA-bd_dom_sf"/>
</dbReference>
<proteinExistence type="predicted"/>
<dbReference type="SMART" id="SM00530">
    <property type="entry name" value="HTH_XRE"/>
    <property type="match status" value="1"/>
</dbReference>
<accession>A0ABU8CJK2</accession>
<dbReference type="CDD" id="cd00093">
    <property type="entry name" value="HTH_XRE"/>
    <property type="match status" value="1"/>
</dbReference>
<reference evidence="3 4" key="1">
    <citation type="submission" date="2024-01" db="EMBL/GenBank/DDBJ databases">
        <title>Draft genome sequences of three bacterial strains isolated from Acacia saligna represent a potential new species within the genus Rhizobium.</title>
        <authorList>
            <person name="Tambong J.T."/>
            <person name="Mnasri B."/>
        </authorList>
    </citation>
    <scope>NUCLEOTIDE SEQUENCE [LARGE SCALE GENOMIC DNA]</scope>
    <source>
        <strain evidence="3 4">1AS12I</strain>
    </source>
</reference>
<name>A0ABU8CJK2_9HYPH</name>
<comment type="caution">
    <text evidence="3">The sequence shown here is derived from an EMBL/GenBank/DDBJ whole genome shotgun (WGS) entry which is preliminary data.</text>
</comment>
<evidence type="ECO:0000313" key="4">
    <source>
        <dbReference type="Proteomes" id="UP001531129"/>
    </source>
</evidence>
<keyword evidence="4" id="KW-1185">Reference proteome</keyword>
<gene>
    <name evidence="3" type="ORF">V8Q02_12570</name>
</gene>
<organism evidence="3 4">
    <name type="scientific">Rhizobium aouanii</name>
    <dbReference type="NCBI Taxonomy" id="3118145"/>
    <lineage>
        <taxon>Bacteria</taxon>
        <taxon>Pseudomonadati</taxon>
        <taxon>Pseudomonadota</taxon>
        <taxon>Alphaproteobacteria</taxon>
        <taxon>Hyphomicrobiales</taxon>
        <taxon>Rhizobiaceae</taxon>
        <taxon>Rhizobium/Agrobacterium group</taxon>
        <taxon>Rhizobium</taxon>
    </lineage>
</organism>
<dbReference type="Proteomes" id="UP001531129">
    <property type="component" value="Unassembled WGS sequence"/>
</dbReference>
<dbReference type="SUPFAM" id="SSF47413">
    <property type="entry name" value="lambda repressor-like DNA-binding domains"/>
    <property type="match status" value="1"/>
</dbReference>
<dbReference type="InterPro" id="IPR001387">
    <property type="entry name" value="Cro/C1-type_HTH"/>
</dbReference>
<dbReference type="EMBL" id="JBAMYC010000006">
    <property type="protein sequence ID" value="MEI1248839.1"/>
    <property type="molecule type" value="Genomic_DNA"/>
</dbReference>
<protein>
    <submittedName>
        <fullName evidence="3">Helix-turn-helix transcriptional regulator</fullName>
    </submittedName>
</protein>
<feature type="compositionally biased region" description="Basic and acidic residues" evidence="1">
    <location>
        <begin position="138"/>
        <end position="149"/>
    </location>
</feature>
<sequence>MASPPFGSNAYCNHASAQLCSRTEADMSDPGDKIPSVTKATDVARLLAQSPLSEALRDQMKLADLHAGTKALRDISAMSKTLTDTLKSVDIPSVKLATEALKAATAFKLPAVEIPDLGVDTRHFGLPKPLAPLPGEQETERTKAKADDRRHHATEIVSSADLGHIVKKAREAQKLSQQEFADLAGVGRRFISELENGKATLEFQKVLKVAQAAGISIFAEPR</sequence>
<evidence type="ECO:0000256" key="1">
    <source>
        <dbReference type="SAM" id="MobiDB-lite"/>
    </source>
</evidence>
<evidence type="ECO:0000259" key="2">
    <source>
        <dbReference type="PROSITE" id="PS50943"/>
    </source>
</evidence>
<dbReference type="NCBIfam" id="TIGR03070">
    <property type="entry name" value="couple_hipB"/>
    <property type="match status" value="1"/>
</dbReference>
<feature type="region of interest" description="Disordered" evidence="1">
    <location>
        <begin position="127"/>
        <end position="149"/>
    </location>
</feature>
<dbReference type="InterPro" id="IPR017507">
    <property type="entry name" value="Tscrpt_reg_HipB-like"/>
</dbReference>
<feature type="domain" description="HTH cro/C1-type" evidence="2">
    <location>
        <begin position="166"/>
        <end position="217"/>
    </location>
</feature>
<dbReference type="Pfam" id="PF01381">
    <property type="entry name" value="HTH_3"/>
    <property type="match status" value="1"/>
</dbReference>